<accession>A0A1H9TER8</accession>
<dbReference type="NCBIfam" id="TIGR01258">
    <property type="entry name" value="pgm_1"/>
    <property type="match status" value="1"/>
</dbReference>
<comment type="pathway">
    <text evidence="7">Carbohydrate degradation; glycolysis; pyruvate from D-glyceraldehyde 3-phosphate: step 3/5.</text>
</comment>
<keyword evidence="2" id="KW-0324">Glycolysis</keyword>
<feature type="site" description="Transition state stabilizer" evidence="6">
    <location>
        <position position="187"/>
    </location>
</feature>
<name>A0A1H9TER8_9ACTN</name>
<dbReference type="InterPro" id="IPR013078">
    <property type="entry name" value="His_Pase_superF_clade-1"/>
</dbReference>
<feature type="active site" description="Proton donor/acceptor" evidence="4">
    <location>
        <position position="92"/>
    </location>
</feature>
<dbReference type="SUPFAM" id="SSF53254">
    <property type="entry name" value="Phosphoglycerate mutase-like"/>
    <property type="match status" value="1"/>
</dbReference>
<dbReference type="Gene3D" id="3.40.50.1240">
    <property type="entry name" value="Phosphoglycerate mutase-like"/>
    <property type="match status" value="1"/>
</dbReference>
<dbReference type="Pfam" id="PF00300">
    <property type="entry name" value="His_Phos_1"/>
    <property type="match status" value="1"/>
</dbReference>
<keyword evidence="3" id="KW-0413">Isomerase</keyword>
<dbReference type="InterPro" id="IPR029033">
    <property type="entry name" value="His_PPase_superfam"/>
</dbReference>
<feature type="active site" description="Tele-phosphohistidine intermediate" evidence="4">
    <location>
        <position position="15"/>
    </location>
</feature>
<dbReference type="UniPathway" id="UPA00109">
    <property type="reaction ID" value="UER00186"/>
</dbReference>
<evidence type="ECO:0000256" key="4">
    <source>
        <dbReference type="PIRSR" id="PIRSR613078-1"/>
    </source>
</evidence>
<dbReference type="SMART" id="SM00855">
    <property type="entry name" value="PGAM"/>
    <property type="match status" value="1"/>
</dbReference>
<dbReference type="PANTHER" id="PTHR11931">
    <property type="entry name" value="PHOSPHOGLYCERATE MUTASE"/>
    <property type="match status" value="1"/>
</dbReference>
<dbReference type="GO" id="GO:0004619">
    <property type="term" value="F:phosphoglycerate mutase activity"/>
    <property type="evidence" value="ECO:0007669"/>
    <property type="project" value="UniProtKB-EC"/>
</dbReference>
<comment type="catalytic activity">
    <reaction evidence="7">
        <text>(2R)-2-phosphoglycerate = (2R)-3-phosphoglycerate</text>
        <dbReference type="Rhea" id="RHEA:15901"/>
        <dbReference type="ChEBI" id="CHEBI:58272"/>
        <dbReference type="ChEBI" id="CHEBI:58289"/>
        <dbReference type="EC" id="5.4.2.11"/>
    </reaction>
</comment>
<dbReference type="GO" id="GO:0006096">
    <property type="term" value="P:glycolytic process"/>
    <property type="evidence" value="ECO:0007669"/>
    <property type="project" value="UniProtKB-UniPathway"/>
</dbReference>
<protein>
    <recommendedName>
        <fullName evidence="7">2,3-bisphosphoglycerate-dependent phosphoglycerate mutase</fullName>
        <ecNumber evidence="7">5.4.2.11</ecNumber>
    </recommendedName>
</protein>
<evidence type="ECO:0000256" key="3">
    <source>
        <dbReference type="ARBA" id="ARBA00023235"/>
    </source>
</evidence>
<proteinExistence type="inferred from homology"/>
<feature type="binding site" evidence="5">
    <location>
        <position position="103"/>
    </location>
    <ligand>
        <name>substrate</name>
    </ligand>
</feature>
<dbReference type="InterPro" id="IPR001345">
    <property type="entry name" value="PG/BPGM_mutase_AS"/>
</dbReference>
<sequence>MPDRRPAARIVLIRHGESTFNATKVFTGLLDAPLSVRGRQQIATAAGLIAQAHLHPSRIISSPLQRAHDTAAGLQQLLAPRVPIETSWRLAERDYGCMTGVSKHECRQRWGDAAFFAWRRTMHGAPPPASEEQRSGWPHIPTVDLGPLVPGSSECLADVVERVRWLWADVSHSMWARPDSLITIVAHGNSLRALSLLIGRLSDEEVEGFNIPAAQPLVYEFDEPGDLQPRNRFGRYLDPATATIEAARVEAEGGT</sequence>
<feature type="binding site" evidence="5">
    <location>
        <begin position="92"/>
        <end position="95"/>
    </location>
    <ligand>
        <name>substrate</name>
    </ligand>
</feature>
<dbReference type="CDD" id="cd07067">
    <property type="entry name" value="HP_PGM_like"/>
    <property type="match status" value="1"/>
</dbReference>
<evidence type="ECO:0000256" key="7">
    <source>
        <dbReference type="RuleBase" id="RU004512"/>
    </source>
</evidence>
<evidence type="ECO:0000256" key="1">
    <source>
        <dbReference type="ARBA" id="ARBA00006717"/>
    </source>
</evidence>
<dbReference type="EMBL" id="FOGZ01000022">
    <property type="protein sequence ID" value="SER95608.1"/>
    <property type="molecule type" value="Genomic_DNA"/>
</dbReference>
<feature type="binding site" evidence="5">
    <location>
        <begin position="188"/>
        <end position="189"/>
    </location>
    <ligand>
        <name>substrate</name>
    </ligand>
</feature>
<comment type="similarity">
    <text evidence="1">Belongs to the phosphoglycerate mutase family. BPG-dependent PGAM subfamily.</text>
</comment>
<dbReference type="EC" id="5.4.2.11" evidence="7"/>
<feature type="binding site" evidence="5">
    <location>
        <position position="66"/>
    </location>
    <ligand>
        <name>substrate</name>
    </ligand>
</feature>
<dbReference type="Proteomes" id="UP000198815">
    <property type="component" value="Unassembled WGS sequence"/>
</dbReference>
<dbReference type="InterPro" id="IPR005952">
    <property type="entry name" value="Phosphogly_mut1"/>
</dbReference>
<feature type="binding site" evidence="5">
    <location>
        <begin position="119"/>
        <end position="120"/>
    </location>
    <ligand>
        <name>substrate</name>
    </ligand>
</feature>
<dbReference type="STRING" id="64702.SAMN05443377_1229"/>
<evidence type="ECO:0000256" key="5">
    <source>
        <dbReference type="PIRSR" id="PIRSR613078-2"/>
    </source>
</evidence>
<gene>
    <name evidence="8" type="ORF">SAMN05443377_1229</name>
</gene>
<organism evidence="8 9">
    <name type="scientific">Propionibacterium cyclohexanicum</name>
    <dbReference type="NCBI Taxonomy" id="64702"/>
    <lineage>
        <taxon>Bacteria</taxon>
        <taxon>Bacillati</taxon>
        <taxon>Actinomycetota</taxon>
        <taxon>Actinomycetes</taxon>
        <taxon>Propionibacteriales</taxon>
        <taxon>Propionibacteriaceae</taxon>
        <taxon>Propionibacterium</taxon>
    </lineage>
</organism>
<keyword evidence="9" id="KW-1185">Reference proteome</keyword>
<evidence type="ECO:0000256" key="2">
    <source>
        <dbReference type="ARBA" id="ARBA00023152"/>
    </source>
</evidence>
<dbReference type="AlphaFoldDB" id="A0A1H9TER8"/>
<evidence type="ECO:0000313" key="9">
    <source>
        <dbReference type="Proteomes" id="UP000198815"/>
    </source>
</evidence>
<feature type="binding site" evidence="5">
    <location>
        <begin position="27"/>
        <end position="28"/>
    </location>
    <ligand>
        <name>substrate</name>
    </ligand>
</feature>
<reference evidence="8 9" key="1">
    <citation type="submission" date="2016-10" db="EMBL/GenBank/DDBJ databases">
        <authorList>
            <person name="de Groot N.N."/>
        </authorList>
    </citation>
    <scope>NUCLEOTIDE SEQUENCE [LARGE SCALE GENOMIC DNA]</scope>
    <source>
        <strain evidence="8 9">DSM 16859</strain>
    </source>
</reference>
<feature type="binding site" evidence="5">
    <location>
        <begin position="14"/>
        <end position="21"/>
    </location>
    <ligand>
        <name>substrate</name>
    </ligand>
</feature>
<dbReference type="PROSITE" id="PS00175">
    <property type="entry name" value="PG_MUTASE"/>
    <property type="match status" value="1"/>
</dbReference>
<evidence type="ECO:0000256" key="6">
    <source>
        <dbReference type="PIRSR" id="PIRSR613078-3"/>
    </source>
</evidence>
<evidence type="ECO:0000313" key="8">
    <source>
        <dbReference type="EMBL" id="SER95608.1"/>
    </source>
</evidence>
<comment type="function">
    <text evidence="7">Catalyzes the interconversion of 2-phosphoglycerate and 3-phosphoglycerate.</text>
</comment>